<accession>A0A6A6UMF3</accession>
<sequence length="458" mass="47576">MKSFAAILLVLGAAASPAATQDSTCQKWCDNTNFPAQCSSQAKSNLGPCYTCGPYKTNTAAKLCDGLCADTSNDSKNCDSCENLCDANKTCSNGKCVKSAASQFSSSTPASTSSISLTATVTSSARVSASSTASTTVKPSSSKTSSSTSSSKTSSSTSSSKTSSSTSSSKTSSSTSSSSISCALPTIPARTYALDVTLGSGNQQLLFPGAYRYELRINTIPAPSTANAALTQCKALCSSQANCRTIAVYKYNDGSYLCETWASAYSDGAMISPGSGDTTTGLIPTKLDIYSVTNWAAPAGPILQNGQFANGCLEPWGTGAAPDIDYNFNDTATFFEVLPCGSDCPTSSSHYLHFTYVNNLPGVPLANMGLSAATSPSITSGTTYTLSFWVKGNSGGSINVQDITNPNNTFDNTYAATGAWQHVTFNIVAEYNLQLFFQVHGTSLIDWYLADVSLLAVA</sequence>
<feature type="compositionally biased region" description="Low complexity" evidence="1">
    <location>
        <begin position="128"/>
        <end position="179"/>
    </location>
</feature>
<name>A0A6A6UMF3_9PEZI</name>
<keyword evidence="2" id="KW-0732">Signal</keyword>
<reference evidence="3" key="1">
    <citation type="journal article" date="2020" name="Stud. Mycol.">
        <title>101 Dothideomycetes genomes: a test case for predicting lifestyles and emergence of pathogens.</title>
        <authorList>
            <person name="Haridas S."/>
            <person name="Albert R."/>
            <person name="Binder M."/>
            <person name="Bloem J."/>
            <person name="Labutti K."/>
            <person name="Salamov A."/>
            <person name="Andreopoulos B."/>
            <person name="Baker S."/>
            <person name="Barry K."/>
            <person name="Bills G."/>
            <person name="Bluhm B."/>
            <person name="Cannon C."/>
            <person name="Castanera R."/>
            <person name="Culley D."/>
            <person name="Daum C."/>
            <person name="Ezra D."/>
            <person name="Gonzalez J."/>
            <person name="Henrissat B."/>
            <person name="Kuo A."/>
            <person name="Liang C."/>
            <person name="Lipzen A."/>
            <person name="Lutzoni F."/>
            <person name="Magnuson J."/>
            <person name="Mondo S."/>
            <person name="Nolan M."/>
            <person name="Ohm R."/>
            <person name="Pangilinan J."/>
            <person name="Park H.-J."/>
            <person name="Ramirez L."/>
            <person name="Alfaro M."/>
            <person name="Sun H."/>
            <person name="Tritt A."/>
            <person name="Yoshinaga Y."/>
            <person name="Zwiers L.-H."/>
            <person name="Turgeon B."/>
            <person name="Goodwin S."/>
            <person name="Spatafora J."/>
            <person name="Crous P."/>
            <person name="Grigoriev I."/>
        </authorList>
    </citation>
    <scope>NUCLEOTIDE SEQUENCE</scope>
    <source>
        <strain evidence="3">CBS 115976</strain>
    </source>
</reference>
<dbReference type="AlphaFoldDB" id="A0A6A6UMF3"/>
<evidence type="ECO:0000256" key="2">
    <source>
        <dbReference type="SAM" id="SignalP"/>
    </source>
</evidence>
<gene>
    <name evidence="3" type="ORF">BT63DRAFT_192442</name>
</gene>
<dbReference type="Proteomes" id="UP000799302">
    <property type="component" value="Unassembled WGS sequence"/>
</dbReference>
<evidence type="ECO:0000256" key="1">
    <source>
        <dbReference type="SAM" id="MobiDB-lite"/>
    </source>
</evidence>
<evidence type="ECO:0000313" key="4">
    <source>
        <dbReference type="Proteomes" id="UP000799302"/>
    </source>
</evidence>
<keyword evidence="4" id="KW-1185">Reference proteome</keyword>
<dbReference type="EMBL" id="MU004232">
    <property type="protein sequence ID" value="KAF2672258.1"/>
    <property type="molecule type" value="Genomic_DNA"/>
</dbReference>
<organism evidence="3 4">
    <name type="scientific">Microthyrium microscopicum</name>
    <dbReference type="NCBI Taxonomy" id="703497"/>
    <lineage>
        <taxon>Eukaryota</taxon>
        <taxon>Fungi</taxon>
        <taxon>Dikarya</taxon>
        <taxon>Ascomycota</taxon>
        <taxon>Pezizomycotina</taxon>
        <taxon>Dothideomycetes</taxon>
        <taxon>Dothideomycetes incertae sedis</taxon>
        <taxon>Microthyriales</taxon>
        <taxon>Microthyriaceae</taxon>
        <taxon>Microthyrium</taxon>
    </lineage>
</organism>
<evidence type="ECO:0000313" key="3">
    <source>
        <dbReference type="EMBL" id="KAF2672258.1"/>
    </source>
</evidence>
<dbReference type="InterPro" id="IPR008979">
    <property type="entry name" value="Galactose-bd-like_sf"/>
</dbReference>
<feature type="signal peptide" evidence="2">
    <location>
        <begin position="1"/>
        <end position="20"/>
    </location>
</feature>
<dbReference type="SUPFAM" id="SSF49785">
    <property type="entry name" value="Galactose-binding domain-like"/>
    <property type="match status" value="1"/>
</dbReference>
<proteinExistence type="predicted"/>
<dbReference type="Gene3D" id="2.60.120.260">
    <property type="entry name" value="Galactose-binding domain-like"/>
    <property type="match status" value="1"/>
</dbReference>
<protein>
    <submittedName>
        <fullName evidence="3">Uncharacterized protein</fullName>
    </submittedName>
</protein>
<feature type="chain" id="PRO_5025573800" evidence="2">
    <location>
        <begin position="21"/>
        <end position="458"/>
    </location>
</feature>
<dbReference type="OrthoDB" id="5106853at2759"/>
<feature type="region of interest" description="Disordered" evidence="1">
    <location>
        <begin position="128"/>
        <end position="181"/>
    </location>
</feature>